<dbReference type="Proteomes" id="UP000005951">
    <property type="component" value="Unassembled WGS sequence"/>
</dbReference>
<dbReference type="EMBL" id="AJYC02000059">
    <property type="protein sequence ID" value="EKT81411.1"/>
    <property type="molecule type" value="Genomic_DNA"/>
</dbReference>
<accession>K8XKQ6</accession>
<comment type="caution">
    <text evidence="1">The sequence shown here is derived from an EMBL/GenBank/DDBJ whole genome shotgun (WGS) entry which is preliminary data.</text>
</comment>
<dbReference type="AlphaFoldDB" id="K8XKQ6"/>
<reference evidence="1 2" key="1">
    <citation type="journal article" date="2013" name="Genome Announc.">
        <title>Draft Genome Sequence of Rhodococcus opacus Strain M213 Shows a Diverse Catabolic Potential.</title>
        <authorList>
            <person name="Pathak A."/>
            <person name="Green S.J."/>
            <person name="Ogram A."/>
            <person name="Chauhan A."/>
        </authorList>
    </citation>
    <scope>NUCLEOTIDE SEQUENCE [LARGE SCALE GENOMIC DNA]</scope>
    <source>
        <strain evidence="1 2">M213</strain>
    </source>
</reference>
<gene>
    <name evidence="1" type="ORF">WSS_A17391</name>
</gene>
<protein>
    <submittedName>
        <fullName evidence="1">Uncharacterized protein</fullName>
    </submittedName>
</protein>
<organism evidence="1 2">
    <name type="scientific">Rhodococcus opacus M213</name>
    <dbReference type="NCBI Taxonomy" id="1129896"/>
    <lineage>
        <taxon>Bacteria</taxon>
        <taxon>Bacillati</taxon>
        <taxon>Actinomycetota</taxon>
        <taxon>Actinomycetes</taxon>
        <taxon>Mycobacteriales</taxon>
        <taxon>Nocardiaceae</taxon>
        <taxon>Rhodococcus</taxon>
    </lineage>
</organism>
<evidence type="ECO:0000313" key="1">
    <source>
        <dbReference type="EMBL" id="EKT81411.1"/>
    </source>
</evidence>
<name>K8XKQ6_RHOOP</name>
<proteinExistence type="predicted"/>
<evidence type="ECO:0000313" key="2">
    <source>
        <dbReference type="Proteomes" id="UP000005951"/>
    </source>
</evidence>
<sequence length="80" mass="8341">MTVAAEGVGGLFAAEIEVAPFASVEFVVERTATADGSWCAPPTMAIHRAVAWATAIFVRIRCITVAVRRGVITLANPIAA</sequence>